<name>A0A8H7RVK7_9FUNG</name>
<dbReference type="EMBL" id="JAEPRB010000221">
    <property type="protein sequence ID" value="KAG2218594.1"/>
    <property type="molecule type" value="Genomic_DNA"/>
</dbReference>
<dbReference type="InterPro" id="IPR019370">
    <property type="entry name" value="E2F-assoc_phosphoprotein"/>
</dbReference>
<keyword evidence="2" id="KW-1185">Reference proteome</keyword>
<reference evidence="1 2" key="1">
    <citation type="submission" date="2020-12" db="EMBL/GenBank/DDBJ databases">
        <title>Metabolic potential, ecology and presence of endohyphal bacteria is reflected in genomic diversity of Mucoromycotina.</title>
        <authorList>
            <person name="Muszewska A."/>
            <person name="Okrasinska A."/>
            <person name="Steczkiewicz K."/>
            <person name="Drgas O."/>
            <person name="Orlowska M."/>
            <person name="Perlinska-Lenart U."/>
            <person name="Aleksandrzak-Piekarczyk T."/>
            <person name="Szatraj K."/>
            <person name="Zielenkiewicz U."/>
            <person name="Pilsyk S."/>
            <person name="Malc E."/>
            <person name="Mieczkowski P."/>
            <person name="Kruszewska J.S."/>
            <person name="Biernat P."/>
            <person name="Pawlowska J."/>
        </authorList>
    </citation>
    <scope>NUCLEOTIDE SEQUENCE [LARGE SCALE GENOMIC DNA]</scope>
    <source>
        <strain evidence="1 2">CBS 142.35</strain>
    </source>
</reference>
<organism evidence="1 2">
    <name type="scientific">Circinella minor</name>
    <dbReference type="NCBI Taxonomy" id="1195481"/>
    <lineage>
        <taxon>Eukaryota</taxon>
        <taxon>Fungi</taxon>
        <taxon>Fungi incertae sedis</taxon>
        <taxon>Mucoromycota</taxon>
        <taxon>Mucoromycotina</taxon>
        <taxon>Mucoromycetes</taxon>
        <taxon>Mucorales</taxon>
        <taxon>Lichtheimiaceae</taxon>
        <taxon>Circinella</taxon>
    </lineage>
</organism>
<evidence type="ECO:0000313" key="2">
    <source>
        <dbReference type="Proteomes" id="UP000646827"/>
    </source>
</evidence>
<dbReference type="PANTHER" id="PTHR15967">
    <property type="entry name" value="E2F-ASSOCIATED PHOSPHOPROTEIN"/>
    <property type="match status" value="1"/>
</dbReference>
<dbReference type="GO" id="GO:0005634">
    <property type="term" value="C:nucleus"/>
    <property type="evidence" value="ECO:0007669"/>
    <property type="project" value="TreeGrafter"/>
</dbReference>
<comment type="caution">
    <text evidence="1">The sequence shown here is derived from an EMBL/GenBank/DDBJ whole genome shotgun (WGS) entry which is preliminary data.</text>
</comment>
<dbReference type="OrthoDB" id="122464at2759"/>
<dbReference type="Proteomes" id="UP000646827">
    <property type="component" value="Unassembled WGS sequence"/>
</dbReference>
<evidence type="ECO:0008006" key="3">
    <source>
        <dbReference type="Google" id="ProtNLM"/>
    </source>
</evidence>
<evidence type="ECO:0000313" key="1">
    <source>
        <dbReference type="EMBL" id="KAG2218594.1"/>
    </source>
</evidence>
<protein>
    <recommendedName>
        <fullName evidence="3">E2F-associated phosphoprotein</fullName>
    </recommendedName>
</protein>
<sequence>MSSSNINNSRRKKQEYYDAVYFDTDDEDDQFNKLIKIKIYFKIAKEVPTHDDLLYDPQMDDQDEAWVINQIQKAAPPGKERKEAKTDAILTCPLCFSTLSYNCQQHEKYPNQYRAMFVTNCHVIKSERYRYKDRFNKKNNQLLLSSIMDQENNEGYYIVKCMTCDTHVAMMDEDEVYHFFNTIAT</sequence>
<dbReference type="PANTHER" id="PTHR15967:SF0">
    <property type="entry name" value="E2F-ASSOCIATED PHOSPHOPROTEIN"/>
    <property type="match status" value="1"/>
</dbReference>
<accession>A0A8H7RVK7</accession>
<dbReference type="Pfam" id="PF10238">
    <property type="entry name" value="Eapp_C"/>
    <property type="match status" value="1"/>
</dbReference>
<gene>
    <name evidence="1" type="ORF">INT45_013648</name>
</gene>
<proteinExistence type="predicted"/>
<dbReference type="AlphaFoldDB" id="A0A8H7RVK7"/>